<gene>
    <name evidence="1" type="ORF">HLB44_04705</name>
</gene>
<reference evidence="1 2" key="1">
    <citation type="submission" date="2020-05" db="EMBL/GenBank/DDBJ databases">
        <title>Aquincola sp. isolate from soil.</title>
        <authorList>
            <person name="Han J."/>
            <person name="Kim D.-U."/>
        </authorList>
    </citation>
    <scope>NUCLEOTIDE SEQUENCE [LARGE SCALE GENOMIC DNA]</scope>
    <source>
        <strain evidence="1 2">S2</strain>
    </source>
</reference>
<accession>A0ABX2EBX1</accession>
<sequence length="221" mass="24227">MSLIGDEMVNVMEANTVGSNLSQHQRTRVALAPGALDTAIVKLMRNAVLGGDPKARTTLVAPTEATLFQGHDLWFSGDRARLPNDVIKDLRATGATHLLLLSKHRSDAWLQATHGNLGVGQLEGLGYYVNHTEEMFNQQTLVNARGWLAPYAHLRLALIDLEDGRILAQQRLRASRVLVNTRPDVDPSPWNAVPNEKKLSVLLDLVHQAVDEAVPKVMAPS</sequence>
<dbReference type="RefSeq" id="WP_173121061.1">
    <property type="nucleotide sequence ID" value="NZ_JABRWJ010000001.1"/>
</dbReference>
<comment type="caution">
    <text evidence="1">The sequence shown here is derived from an EMBL/GenBank/DDBJ whole genome shotgun (WGS) entry which is preliminary data.</text>
</comment>
<dbReference type="Proteomes" id="UP000737171">
    <property type="component" value="Unassembled WGS sequence"/>
</dbReference>
<protein>
    <submittedName>
        <fullName evidence="1">Uncharacterized protein</fullName>
    </submittedName>
</protein>
<name>A0ABX2EBX1_9BURK</name>
<evidence type="ECO:0000313" key="2">
    <source>
        <dbReference type="Proteomes" id="UP000737171"/>
    </source>
</evidence>
<organism evidence="1 2">
    <name type="scientific">Pseudaquabacterium terrae</name>
    <dbReference type="NCBI Taxonomy" id="2732868"/>
    <lineage>
        <taxon>Bacteria</taxon>
        <taxon>Pseudomonadati</taxon>
        <taxon>Pseudomonadota</taxon>
        <taxon>Betaproteobacteria</taxon>
        <taxon>Burkholderiales</taxon>
        <taxon>Sphaerotilaceae</taxon>
        <taxon>Pseudaquabacterium</taxon>
    </lineage>
</organism>
<evidence type="ECO:0000313" key="1">
    <source>
        <dbReference type="EMBL" id="NRF66277.1"/>
    </source>
</evidence>
<keyword evidence="2" id="KW-1185">Reference proteome</keyword>
<dbReference type="EMBL" id="JABRWJ010000001">
    <property type="protein sequence ID" value="NRF66277.1"/>
    <property type="molecule type" value="Genomic_DNA"/>
</dbReference>
<proteinExistence type="predicted"/>